<dbReference type="EMBL" id="CP022316">
    <property type="protein sequence ID" value="ASK64861.1"/>
    <property type="molecule type" value="Genomic_DNA"/>
</dbReference>
<feature type="compositionally biased region" description="Basic and acidic residues" evidence="1">
    <location>
        <begin position="30"/>
        <end position="42"/>
    </location>
</feature>
<accession>A0A220UAE9</accession>
<name>A0A220UAE9_9MICO</name>
<keyword evidence="3" id="KW-1185">Reference proteome</keyword>
<organism evidence="2 3">
    <name type="scientific">Brachybacterium avium</name>
    <dbReference type="NCBI Taxonomy" id="2017485"/>
    <lineage>
        <taxon>Bacteria</taxon>
        <taxon>Bacillati</taxon>
        <taxon>Actinomycetota</taxon>
        <taxon>Actinomycetes</taxon>
        <taxon>Micrococcales</taxon>
        <taxon>Dermabacteraceae</taxon>
        <taxon>Brachybacterium</taxon>
    </lineage>
</organism>
<protein>
    <submittedName>
        <fullName evidence="2">Uncharacterized protein</fullName>
    </submittedName>
</protein>
<sequence length="94" mass="9680">MSGALTAVVTALLADLARVGGIALPESTMETDRKVARRDGGGRRGSRHRVHEPTEAEHGVNWLDQQSAHPASADRGAPSSDAGAAILAGPCGRE</sequence>
<evidence type="ECO:0000313" key="3">
    <source>
        <dbReference type="Proteomes" id="UP000198398"/>
    </source>
</evidence>
<gene>
    <name evidence="2" type="ORF">CFK39_02335</name>
</gene>
<reference evidence="3" key="1">
    <citation type="submission" date="2017-07" db="EMBL/GenBank/DDBJ databases">
        <title>Brachybacterium sp. VR2415.</title>
        <authorList>
            <person name="Tak E.J."/>
            <person name="Bae J.-W."/>
        </authorList>
    </citation>
    <scope>NUCLEOTIDE SEQUENCE [LARGE SCALE GENOMIC DNA]</scope>
    <source>
        <strain evidence="3">VR2415</strain>
    </source>
</reference>
<proteinExistence type="predicted"/>
<evidence type="ECO:0000313" key="2">
    <source>
        <dbReference type="EMBL" id="ASK64861.1"/>
    </source>
</evidence>
<feature type="region of interest" description="Disordered" evidence="1">
    <location>
        <begin position="30"/>
        <end position="94"/>
    </location>
</feature>
<dbReference type="KEGG" id="brv:CFK39_02335"/>
<dbReference type="Proteomes" id="UP000198398">
    <property type="component" value="Chromosome"/>
</dbReference>
<dbReference type="AlphaFoldDB" id="A0A220UAE9"/>
<evidence type="ECO:0000256" key="1">
    <source>
        <dbReference type="SAM" id="MobiDB-lite"/>
    </source>
</evidence>